<organism evidence="1">
    <name type="scientific">viral metagenome</name>
    <dbReference type="NCBI Taxonomy" id="1070528"/>
    <lineage>
        <taxon>unclassified sequences</taxon>
        <taxon>metagenomes</taxon>
        <taxon>organismal metagenomes</taxon>
    </lineage>
</organism>
<dbReference type="EMBL" id="MT143032">
    <property type="protein sequence ID" value="QJA92034.1"/>
    <property type="molecule type" value="Genomic_DNA"/>
</dbReference>
<accession>A0A6M3LFD1</accession>
<proteinExistence type="predicted"/>
<dbReference type="AlphaFoldDB" id="A0A6M3LFD1"/>
<reference evidence="1" key="1">
    <citation type="submission" date="2020-03" db="EMBL/GenBank/DDBJ databases">
        <title>The deep terrestrial virosphere.</title>
        <authorList>
            <person name="Holmfeldt K."/>
            <person name="Nilsson E."/>
            <person name="Simone D."/>
            <person name="Lopez-Fernandez M."/>
            <person name="Wu X."/>
            <person name="de Brujin I."/>
            <person name="Lundin D."/>
            <person name="Andersson A."/>
            <person name="Bertilsson S."/>
            <person name="Dopson M."/>
        </authorList>
    </citation>
    <scope>NUCLEOTIDE SEQUENCE</scope>
    <source>
        <strain evidence="1">MM415B03202</strain>
    </source>
</reference>
<evidence type="ECO:0000313" key="1">
    <source>
        <dbReference type="EMBL" id="QJA92034.1"/>
    </source>
</evidence>
<gene>
    <name evidence="1" type="ORF">MM415B03202_0009</name>
</gene>
<protein>
    <submittedName>
        <fullName evidence="1">Uncharacterized protein</fullName>
    </submittedName>
</protein>
<name>A0A6M3LFD1_9ZZZZ</name>
<sequence>MSAVEVEQYAVTEVVLDWMADHFDGDLGPAAQATAAYAEAQGFISGPLWAEVGTTVMMRLYRMRRIHGDRKQALRIVPTAEGLADSSIFATWYYAGNRYVQLGDMTKTDCKAAADFHNGLARGNGFERNFFEELANRLTEGQRVRDLFTPDDTVSLRQRLRGGRI</sequence>